<organism evidence="6 7">
    <name type="scientific">Paramuricea clavata</name>
    <name type="common">Red gorgonian</name>
    <name type="synonym">Violescent sea-whip</name>
    <dbReference type="NCBI Taxonomy" id="317549"/>
    <lineage>
        <taxon>Eukaryota</taxon>
        <taxon>Metazoa</taxon>
        <taxon>Cnidaria</taxon>
        <taxon>Anthozoa</taxon>
        <taxon>Octocorallia</taxon>
        <taxon>Malacalcyonacea</taxon>
        <taxon>Plexauridae</taxon>
        <taxon>Paramuricea</taxon>
    </lineage>
</organism>
<name>A0A7D9K0Q6_PARCT</name>
<dbReference type="Gene3D" id="1.25.40.10">
    <property type="entry name" value="Tetratricopeptide repeat domain"/>
    <property type="match status" value="3"/>
</dbReference>
<proteinExistence type="predicted"/>
<dbReference type="OrthoDB" id="3052556at2759"/>
<dbReference type="GO" id="GO:0001965">
    <property type="term" value="F:G-protein alpha-subunit binding"/>
    <property type="evidence" value="ECO:0007669"/>
    <property type="project" value="TreeGrafter"/>
</dbReference>
<protein>
    <submittedName>
        <fullName evidence="6">Tetratricopeptide repeat</fullName>
    </submittedName>
</protein>
<dbReference type="Pfam" id="PF13424">
    <property type="entry name" value="TPR_12"/>
    <property type="match status" value="2"/>
</dbReference>
<evidence type="ECO:0000256" key="2">
    <source>
        <dbReference type="ARBA" id="ARBA00022490"/>
    </source>
</evidence>
<dbReference type="PROSITE" id="PS50005">
    <property type="entry name" value="TPR"/>
    <property type="match status" value="5"/>
</dbReference>
<keyword evidence="7" id="KW-1185">Reference proteome</keyword>
<keyword evidence="3" id="KW-0677">Repeat</keyword>
<comment type="subcellular location">
    <subcellularLocation>
        <location evidence="1">Cytoplasm</location>
    </subcellularLocation>
</comment>
<dbReference type="PROSITE" id="PS50293">
    <property type="entry name" value="TPR_REGION"/>
    <property type="match status" value="1"/>
</dbReference>
<evidence type="ECO:0000256" key="3">
    <source>
        <dbReference type="ARBA" id="ARBA00022737"/>
    </source>
</evidence>
<feature type="compositionally biased region" description="Low complexity" evidence="5">
    <location>
        <begin position="1"/>
        <end position="20"/>
    </location>
</feature>
<evidence type="ECO:0000256" key="4">
    <source>
        <dbReference type="ARBA" id="ARBA00022803"/>
    </source>
</evidence>
<dbReference type="AlphaFoldDB" id="A0A7D9K0Q6"/>
<dbReference type="InterPro" id="IPR052386">
    <property type="entry name" value="GPSM"/>
</dbReference>
<evidence type="ECO:0000256" key="5">
    <source>
        <dbReference type="SAM" id="MobiDB-lite"/>
    </source>
</evidence>
<dbReference type="SMART" id="SM00028">
    <property type="entry name" value="TPR"/>
    <property type="match status" value="9"/>
</dbReference>
<dbReference type="Proteomes" id="UP001152795">
    <property type="component" value="Unassembled WGS sequence"/>
</dbReference>
<feature type="region of interest" description="Disordered" evidence="5">
    <location>
        <begin position="1"/>
        <end position="25"/>
    </location>
</feature>
<dbReference type="Pfam" id="PF13181">
    <property type="entry name" value="TPR_8"/>
    <property type="match status" value="1"/>
</dbReference>
<dbReference type="Pfam" id="PF07719">
    <property type="entry name" value="TPR_2"/>
    <property type="match status" value="2"/>
</dbReference>
<dbReference type="GO" id="GO:0000132">
    <property type="term" value="P:establishment of mitotic spindle orientation"/>
    <property type="evidence" value="ECO:0007669"/>
    <property type="project" value="TreeGrafter"/>
</dbReference>
<dbReference type="PANTHER" id="PTHR45954">
    <property type="entry name" value="LD33695P"/>
    <property type="match status" value="1"/>
</dbReference>
<dbReference type="PANTHER" id="PTHR45954:SF1">
    <property type="entry name" value="LD33695P"/>
    <property type="match status" value="1"/>
</dbReference>
<sequence>LDAVNDDYNNNSVQNSNSSDGAQLHDKTVDNVEQKDIKSGSIADKIAPAEQLLILGRSYQTEGRIEEAIKSYDQAVLIVDETDHGNNIKAKAYQLLGNVFTGTSEYMKAIEYYQKAREIHPSLEADEIEVVAYQWLGYNHLQAGQYQESIEYYNEVVKLASQLGCKTREVNATLNPQKIVSLTQLSNLKAKEISHDLGDKKEETNACLMLGDTFELLKQYGNAAESYQKALNISKELKDKEVQANAVQKLGSISFNIGEYEEALKYSKILVELIENPDHRGIKQALAQKRLGMCYAYLGRFEEGLTCFKKALKLVCNHSEKAVEGVINEWCGYCSRFITGKDQEAITFYEKTKTIAKQVGKKYEEYRSNQAIGNILSNTGDYLKAKEYYEQAMDIALELSDKHCEATSCLNLASVCSKDCDYEMARKWYEKALDILGAERNDHLLHEKALTGSGVTLFNLGDTKKAIKLIQEAQTFAKNKNDTDCNEAHSTHAQEKSPRQKTTLLQVEGKFID</sequence>
<comment type="caution">
    <text evidence="6">The sequence shown here is derived from an EMBL/GenBank/DDBJ whole genome shotgun (WGS) entry which is preliminary data.</text>
</comment>
<gene>
    <name evidence="6" type="ORF">PACLA_8A054647</name>
</gene>
<evidence type="ECO:0000313" key="7">
    <source>
        <dbReference type="Proteomes" id="UP001152795"/>
    </source>
</evidence>
<evidence type="ECO:0000256" key="1">
    <source>
        <dbReference type="ARBA" id="ARBA00004496"/>
    </source>
</evidence>
<accession>A0A7D9K0Q6</accession>
<feature type="non-terminal residue" evidence="6">
    <location>
        <position position="1"/>
    </location>
</feature>
<dbReference type="InterPro" id="IPR013105">
    <property type="entry name" value="TPR_2"/>
</dbReference>
<reference evidence="6" key="1">
    <citation type="submission" date="2020-04" db="EMBL/GenBank/DDBJ databases">
        <authorList>
            <person name="Alioto T."/>
            <person name="Alioto T."/>
            <person name="Gomez Garrido J."/>
        </authorList>
    </citation>
    <scope>NUCLEOTIDE SEQUENCE</scope>
    <source>
        <strain evidence="6">A484AB</strain>
    </source>
</reference>
<dbReference type="EMBL" id="CACRXK020024095">
    <property type="protein sequence ID" value="CAB4038342.1"/>
    <property type="molecule type" value="Genomic_DNA"/>
</dbReference>
<keyword evidence="2" id="KW-0963">Cytoplasm</keyword>
<dbReference type="GO" id="GO:0005938">
    <property type="term" value="C:cell cortex"/>
    <property type="evidence" value="ECO:0007669"/>
    <property type="project" value="TreeGrafter"/>
</dbReference>
<evidence type="ECO:0000313" key="6">
    <source>
        <dbReference type="EMBL" id="CAB4038342.1"/>
    </source>
</evidence>
<dbReference type="InterPro" id="IPR019734">
    <property type="entry name" value="TPR_rpt"/>
</dbReference>
<keyword evidence="4" id="KW-0802">TPR repeat</keyword>
<dbReference type="GO" id="GO:0005092">
    <property type="term" value="F:GDP-dissociation inhibitor activity"/>
    <property type="evidence" value="ECO:0007669"/>
    <property type="project" value="TreeGrafter"/>
</dbReference>
<dbReference type="InterPro" id="IPR011990">
    <property type="entry name" value="TPR-like_helical_dom_sf"/>
</dbReference>
<feature type="compositionally biased region" description="Basic and acidic residues" evidence="5">
    <location>
        <begin position="481"/>
        <end position="498"/>
    </location>
</feature>
<dbReference type="SUPFAM" id="SSF48452">
    <property type="entry name" value="TPR-like"/>
    <property type="match status" value="2"/>
</dbReference>
<feature type="region of interest" description="Disordered" evidence="5">
    <location>
        <begin position="481"/>
        <end position="501"/>
    </location>
</feature>